<evidence type="ECO:0000313" key="6">
    <source>
        <dbReference type="EMBL" id="JAV45362.1"/>
    </source>
</evidence>
<dbReference type="PANTHER" id="PTHR33463">
    <property type="entry name" value="NB-ARC DOMAIN-CONTAINING PROTEIN-RELATED"/>
    <property type="match status" value="1"/>
</dbReference>
<evidence type="ECO:0000259" key="5">
    <source>
        <dbReference type="Pfam" id="PF23598"/>
    </source>
</evidence>
<dbReference type="SUPFAM" id="SSF52047">
    <property type="entry name" value="RNI-like"/>
    <property type="match status" value="3"/>
</dbReference>
<feature type="domain" description="Disease resistance protein At4g27190-like leucine-rich repeats" evidence="4">
    <location>
        <begin position="2201"/>
        <end position="2330"/>
    </location>
</feature>
<feature type="domain" description="Disease resistance R13L4/SHOC-2-like LRR" evidence="5">
    <location>
        <begin position="257"/>
        <end position="566"/>
    </location>
</feature>
<dbReference type="InterPro" id="IPR055414">
    <property type="entry name" value="LRR_R13L4/SHOC2-like"/>
</dbReference>
<dbReference type="InterPro" id="IPR032675">
    <property type="entry name" value="LRR_dom_sf"/>
</dbReference>
<name>A0A1S8AE69_CITLI</name>
<evidence type="ECO:0000256" key="3">
    <source>
        <dbReference type="ARBA" id="ARBA00022821"/>
    </source>
</evidence>
<keyword evidence="1" id="KW-0677">Repeat</keyword>
<feature type="domain" description="Disease resistance protein At4g27190-like leucine-rich repeats" evidence="4">
    <location>
        <begin position="2588"/>
        <end position="2689"/>
    </location>
</feature>
<dbReference type="SUPFAM" id="SSF52058">
    <property type="entry name" value="L domain-like"/>
    <property type="match status" value="4"/>
</dbReference>
<dbReference type="GO" id="GO:0005524">
    <property type="term" value="F:ATP binding"/>
    <property type="evidence" value="ECO:0007669"/>
    <property type="project" value="UniProtKB-KW"/>
</dbReference>
<dbReference type="Pfam" id="PF23247">
    <property type="entry name" value="LRR_RPS2"/>
    <property type="match status" value="12"/>
</dbReference>
<dbReference type="InterPro" id="IPR057135">
    <property type="entry name" value="At4g27190-like_LRR"/>
</dbReference>
<dbReference type="SUPFAM" id="SSF52540">
    <property type="entry name" value="P-loop containing nucleoside triphosphate hydrolases"/>
    <property type="match status" value="1"/>
</dbReference>
<reference evidence="6" key="1">
    <citation type="submission" date="2016-12" db="EMBL/GenBank/DDBJ databases">
        <title>Transcriptomic, proteomic, and metabolomic analysis of Citrus limon response to graft inoculation by Candidatus Liberibacter asiaticus.</title>
        <authorList>
            <person name="Ramsey J."/>
            <person name="Chin E."/>
            <person name="Chavez J."/>
            <person name="Saha S."/>
            <person name="Mischuk D."/>
            <person name="Mahoney J."/>
            <person name="Mohr J."/>
            <person name="Robison F."/>
            <person name="Godfrey K."/>
            <person name="Levesque C."/>
            <person name="Foster L."/>
            <person name="Xu Y."/>
            <person name="Strickler S."/>
            <person name="Fernandez-Pozo N."/>
            <person name="Polek M.L."/>
            <person name="Giovannoni J."/>
            <person name="Mueller L.A."/>
            <person name="Slupsky C."/>
            <person name="Bruce J."/>
            <person name="Cilia M."/>
        </authorList>
    </citation>
    <scope>NUCLEOTIDE SEQUENCE</scope>
</reference>
<feature type="domain" description="Disease resistance protein At4g27190-like leucine-rich repeats" evidence="4">
    <location>
        <begin position="1308"/>
        <end position="1442"/>
    </location>
</feature>
<feature type="domain" description="Disease resistance protein At4g27190-like leucine-rich repeats" evidence="4">
    <location>
        <begin position="1138"/>
        <end position="1267"/>
    </location>
</feature>
<dbReference type="EMBL" id="GFAY01000288">
    <property type="protein sequence ID" value="JAV45362.1"/>
    <property type="molecule type" value="Transcribed_RNA"/>
</dbReference>
<feature type="domain" description="Disease resistance protein At4g27190-like leucine-rich repeats" evidence="4">
    <location>
        <begin position="1833"/>
        <end position="1967"/>
    </location>
</feature>
<evidence type="ECO:0000259" key="4">
    <source>
        <dbReference type="Pfam" id="PF23247"/>
    </source>
</evidence>
<dbReference type="InterPro" id="IPR027417">
    <property type="entry name" value="P-loop_NTPase"/>
</dbReference>
<feature type="domain" description="Disease resistance protein At4g27190-like leucine-rich repeats" evidence="4">
    <location>
        <begin position="2369"/>
        <end position="2505"/>
    </location>
</feature>
<accession>A0A1S8AE69</accession>
<keyword evidence="2" id="KW-0547">Nucleotide-binding</keyword>
<dbReference type="PANTHER" id="PTHR33463:SF167">
    <property type="entry name" value="PUTATIVE-RELATED"/>
    <property type="match status" value="1"/>
</dbReference>
<evidence type="ECO:0000256" key="1">
    <source>
        <dbReference type="ARBA" id="ARBA00022737"/>
    </source>
</evidence>
<dbReference type="InterPro" id="IPR050905">
    <property type="entry name" value="Plant_NBS-LRR"/>
</dbReference>
<keyword evidence="3" id="KW-0611">Plant defense</keyword>
<feature type="domain" description="Disease resistance protein At4g27190-like leucine-rich repeats" evidence="4">
    <location>
        <begin position="648"/>
        <end position="748"/>
    </location>
</feature>
<evidence type="ECO:0000256" key="2">
    <source>
        <dbReference type="ARBA" id="ARBA00022741"/>
    </source>
</evidence>
<feature type="domain" description="Disease resistance protein At4g27190-like leucine-rich repeats" evidence="4">
    <location>
        <begin position="2052"/>
        <end position="2169"/>
    </location>
</feature>
<dbReference type="GO" id="GO:0043531">
    <property type="term" value="F:ADP binding"/>
    <property type="evidence" value="ECO:0007669"/>
    <property type="project" value="InterPro"/>
</dbReference>
<feature type="domain" description="Disease resistance protein At4g27190-like leucine-rich repeats" evidence="4">
    <location>
        <begin position="779"/>
        <end position="915"/>
    </location>
</feature>
<feature type="domain" description="Disease resistance protein At4g27190-like leucine-rich repeats" evidence="4">
    <location>
        <begin position="1516"/>
        <end position="1623"/>
    </location>
</feature>
<feature type="domain" description="Disease resistance protein At4g27190-like leucine-rich repeats" evidence="4">
    <location>
        <begin position="988"/>
        <end position="1105"/>
    </location>
</feature>
<dbReference type="Pfam" id="PF23598">
    <property type="entry name" value="LRR_14"/>
    <property type="match status" value="1"/>
</dbReference>
<dbReference type="Gene3D" id="1.10.8.430">
    <property type="entry name" value="Helical domain of apoptotic protease-activating factors"/>
    <property type="match status" value="1"/>
</dbReference>
<organism evidence="6">
    <name type="scientific">Citrus limon</name>
    <name type="common">Lemon</name>
    <name type="synonym">Citrus medica var. limon</name>
    <dbReference type="NCBI Taxonomy" id="2708"/>
    <lineage>
        <taxon>Eukaryota</taxon>
        <taxon>Viridiplantae</taxon>
        <taxon>Streptophyta</taxon>
        <taxon>Embryophyta</taxon>
        <taxon>Tracheophyta</taxon>
        <taxon>Spermatophyta</taxon>
        <taxon>Magnoliopsida</taxon>
        <taxon>eudicotyledons</taxon>
        <taxon>Gunneridae</taxon>
        <taxon>Pentapetalae</taxon>
        <taxon>rosids</taxon>
        <taxon>malvids</taxon>
        <taxon>Sapindales</taxon>
        <taxon>Rutaceae</taxon>
        <taxon>Aurantioideae</taxon>
        <taxon>Citrus</taxon>
    </lineage>
</organism>
<proteinExistence type="predicted"/>
<feature type="domain" description="Disease resistance protein At4g27190-like leucine-rich repeats" evidence="4">
    <location>
        <begin position="1665"/>
        <end position="1801"/>
    </location>
</feature>
<sequence length="2739" mass="313029">MNIQKTFSIGVLSDEEALSFFWSNVGDAAGRSDFLPIGVEIVRECRGFPIAIITIANALKNKILFFWKDAFDQLRNSNQRRMGGEDANVNSIIELSYNFLESEEAKSLFRLCGLLNGGSQIPIDALMRCGMGLGLLKGVYTLQEARKRVHMLVNFLKASRLLLDGDAEECLKMHDIIHSIAASVATEELMFNMQNVADLKEELDKKTHKDPTAISIPFRGIYEFPERLECPKLKLFVLFSENLSLRIPDLFFEGMTELRVLSFTGFRFPSLPSSIGCLISLRTLTLESCLLGDVATIGDLKKLEILSLRHSDVEELPGEIGQLTRLKLLDLSNCMKLKVIRPNVISSLSRLEELYMGNSFTEWEIEGQSNASLVELKQLSRLTTLEVHIPDAQVMPQDLLSVELERYRICIGDVWSWSGEHETSRRLKLSALNKCIYLGYGMQMLLKGIEDLYLDELNGFQNALLELEDGEVFPLLKHLHVQNVCEILYIVNLVGWGHCNAFPLLESLFLHNLMRLEMVYRGQLTEHSFSKLRIIKVCQCDNLKHLFSFPMARNLLQLQKLKVSFCESLKLIVGKESSETHNVHEIINFTQLHSLTLQCLPQLTSSGFDLERPLLSPTISATTLAFEEVIAEDDSDESLFNNKVIFPNLEKLKLSSINIEKIWHDQYPLMLNSCSQNLTNLTVETCSHLKFLFPYSMVDSLVRLQQLEIRKCESMEAVIDTTDIEINSVEFPSLHHLRIVDCPNLRSFISVNSSEEKILHTDTQPLFDEKLVLPRLEVLSIDMMDNMRKIWHHQLALNSFSKLKALEVTNCGKLANIFPANIIMRRRLDRLEYLKVDGCASVEEIIGETSSNGNVCMVEEEEEARRRFVFPRLTWLNLSLLPRLKSFCPGVDISEWPLLKSLGVFGCDSVEILFASPEYFSCGSQRPLFVLDPKVAFPGLKELELNKLPNLLHLWKENSQLSKALLNLATLEISECDKLEKLVPSSVSLENLVTLEVSKCNELIHLMTLSTAESLVKLNRMNVIDCKMLQQIILQVGEEVKKDCIVFGQFKYLGLHCLPCLTSFCLGNFTLEFPCLEQVIVRECPKMKIFSQGVLHTPKLQRLHLREKYDEGLWEGSLNSTIQKLFEEMVGYHDKACLSLSKFPHLKEIWHGQALPVSFFINLRWLVVDDCRFMSGAIPANQLQNLINLKTLEVRNCYFLEQVFHLEEQNPIGQFRSLFPKLRNLKLINLPQLIRFCNFTGRIIELPSLVNLWIENCRNMKTFISSSTPVIIAPNKEPQQMTSQENLLADIQPLFDEKVKLPSLEVLGISQMDNLRKIWQDQLSLDSFCKLNCLVIQRCKKLLSIFPWNMLQRLQKLEKLEVVYCESVQRISELRALNYGDACAISVAQLRETLPICVFSLLTSLKLRSLPRLKCFYPGVHISEWPMLKYLDISGCAELEILASKFLSLGETHVDGQHDSQTQQPFFSFDKVAFPSLKELRLSRLPKLFWLCKETSHPRNVFQNECSKLDILVPSSVSFGNLSTLEVSKCGRLMNLMTISTAERLVNLERMNVTDCKMIQQIIQQVGEVEKDCIVFSQLKYLGLHCLPSLKSFCMGNKALEFPCLEQVIVEECPKMKIFSQGVLHTPKLRRLQLTEEDDEGRWEGNLNSTIQKLFVEMVGFCDLKCLKLSLFPNLKEIWHVQPLPVSFFSNLRSLVIDDCMNFSSAIPANLLRSLNNLEKLEVTNCDSLEEVFHLEEPNADEHYGSLFPKLRKLKLKDLPKLKRFCYFAKGIIELPFLSFMWIESCPNMVTFVSNSTFAHLTATEAPLEMIAEENILADIQPLFDEKVGLPSLEELGLSRMDNLRKIWDDHLTLDSFCKINYLGIRYCNKLLNVFPRNMLGRLQKLRWLFVGNCNLVEEIVELQALSDDSCAVTAAQLSETIPSFVLPQLISLTLSSLPSLKSFYPGVHISKWPMLKKLEVMECAEVEIFASEFQSPHQTNVDSPRDIKIPRPLFSVDEVAFPSLEELTLCVLPDLLHLLEESSRPSKVFQNLATLKISECGKLENLAPSSVSFQNLMSLEVSKCDGLINLVTLSTAESLVKLTTMHIAECMMIEEIIQQAREEVRKDCLLFSQLKYLGLHCLPSLVCFCLGNYALEFPTLEKVVVRECPKMEIFSQGVLSTPKLQRLLLTESEDEGRWEGNLNSTIQKLFEEMVGLCDINYLELSQFPHLKEMWHRQALPVSFFSNLSWLVVEDCTFFSSAIPVNLMWFLNNLKILEISNCDSLEEVFHLEELNANEHFGPLFPTLRKLKLKNLPKLIRFCNFIGNVIRLPSLSYMWIESCPNMITFISNSSPVPLTANKEPHEMTLEENFLADIQPLFDEKVGLPSLEELAILSMDSLRKLWQDELSLHSFYNLKFLGVQKCNKLLNIFPCNMLERLQKLQKLQVLYCSSVREIFELRALSGRDTHTIKAAPLRESDASFVFPQLTSLSLWWLPRLKSFYPQVQISEWPMLKKLDVGGCAEVEIFASEVLSLQETHVDSQHNIQIPQYLFFVDKVAFPSLEELMLFRLPKLLHLWKGNSHPSKVFPNLASLKLSECTKLEKLVPSSMSFQNLTTLEVSKCDGLINLVTCSTAESMVKLVRMSITDCKLIEEIIHPIREDVKDCIVFSQLKYLGLHCLPTLTSFCLGNYTLEFPSLEQVIVMDCLKMMTFSQGALCTPKLHRLQLTEEDDEGCWDGNLNNTIQQLFKRVNFQNSNEED</sequence>
<protein>
    <submittedName>
        <fullName evidence="6">NB-ARC domain-containing disease resistance protein</fullName>
    </submittedName>
</protein>
<dbReference type="InterPro" id="IPR042197">
    <property type="entry name" value="Apaf_helical"/>
</dbReference>
<dbReference type="GO" id="GO:0006952">
    <property type="term" value="P:defense response"/>
    <property type="evidence" value="ECO:0007669"/>
    <property type="project" value="UniProtKB-KW"/>
</dbReference>
<dbReference type="Gene3D" id="3.80.10.10">
    <property type="entry name" value="Ribonuclease Inhibitor"/>
    <property type="match status" value="9"/>
</dbReference>